<accession>G3GZF5</accession>
<sequence>MAIHVCVLKWILVYLFPTVTSGAKSQDPANEVSAVPNLLYQAKRTLLCFPVL</sequence>
<gene>
    <name evidence="2" type="ORF">I79_003220</name>
</gene>
<dbReference type="AlphaFoldDB" id="G3GZF5"/>
<protein>
    <submittedName>
        <fullName evidence="2">Uncharacterized protein</fullName>
    </submittedName>
</protein>
<feature type="signal peptide" evidence="1">
    <location>
        <begin position="1"/>
        <end position="22"/>
    </location>
</feature>
<organism evidence="2 3">
    <name type="scientific">Cricetulus griseus</name>
    <name type="common">Chinese hamster</name>
    <name type="synonym">Cricetulus barabensis griseus</name>
    <dbReference type="NCBI Taxonomy" id="10029"/>
    <lineage>
        <taxon>Eukaryota</taxon>
        <taxon>Metazoa</taxon>
        <taxon>Chordata</taxon>
        <taxon>Craniata</taxon>
        <taxon>Vertebrata</taxon>
        <taxon>Euteleostomi</taxon>
        <taxon>Mammalia</taxon>
        <taxon>Eutheria</taxon>
        <taxon>Euarchontoglires</taxon>
        <taxon>Glires</taxon>
        <taxon>Rodentia</taxon>
        <taxon>Myomorpha</taxon>
        <taxon>Muroidea</taxon>
        <taxon>Cricetidae</taxon>
        <taxon>Cricetinae</taxon>
        <taxon>Cricetulus</taxon>
    </lineage>
</organism>
<keyword evidence="1" id="KW-0732">Signal</keyword>
<dbReference type="EMBL" id="JH000077">
    <property type="protein sequence ID" value="EGW02389.1"/>
    <property type="molecule type" value="Genomic_DNA"/>
</dbReference>
<evidence type="ECO:0000313" key="3">
    <source>
        <dbReference type="Proteomes" id="UP000001075"/>
    </source>
</evidence>
<evidence type="ECO:0000256" key="1">
    <source>
        <dbReference type="SAM" id="SignalP"/>
    </source>
</evidence>
<dbReference type="Proteomes" id="UP000001075">
    <property type="component" value="Unassembled WGS sequence"/>
</dbReference>
<dbReference type="InParanoid" id="G3GZF5"/>
<evidence type="ECO:0000313" key="2">
    <source>
        <dbReference type="EMBL" id="EGW02389.1"/>
    </source>
</evidence>
<name>G3GZF5_CRIGR</name>
<feature type="chain" id="PRO_5003444092" evidence="1">
    <location>
        <begin position="23"/>
        <end position="52"/>
    </location>
</feature>
<proteinExistence type="predicted"/>
<reference evidence="3" key="1">
    <citation type="journal article" date="2011" name="Nat. Biotechnol.">
        <title>The genomic sequence of the Chinese hamster ovary (CHO)-K1 cell line.</title>
        <authorList>
            <person name="Xu X."/>
            <person name="Nagarajan H."/>
            <person name="Lewis N.E."/>
            <person name="Pan S."/>
            <person name="Cai Z."/>
            <person name="Liu X."/>
            <person name="Chen W."/>
            <person name="Xie M."/>
            <person name="Wang W."/>
            <person name="Hammond S."/>
            <person name="Andersen M.R."/>
            <person name="Neff N."/>
            <person name="Passarelli B."/>
            <person name="Koh W."/>
            <person name="Fan H.C."/>
            <person name="Wang J."/>
            <person name="Gui Y."/>
            <person name="Lee K.H."/>
            <person name="Betenbaugh M.J."/>
            <person name="Quake S.R."/>
            <person name="Famili I."/>
            <person name="Palsson B.O."/>
            <person name="Wang J."/>
        </authorList>
    </citation>
    <scope>NUCLEOTIDE SEQUENCE [LARGE SCALE GENOMIC DNA]</scope>
    <source>
        <strain evidence="3">CHO K1 cell line</strain>
    </source>
</reference>